<dbReference type="PANTHER" id="PTHR11085">
    <property type="entry name" value="NAD-DEPENDENT PROTEIN DEACYLASE SIRTUIN-5, MITOCHONDRIAL-RELATED"/>
    <property type="match status" value="1"/>
</dbReference>
<dbReference type="Gene3D" id="3.30.1600.10">
    <property type="entry name" value="SIR2/SIRT2 'Small Domain"/>
    <property type="match status" value="1"/>
</dbReference>
<dbReference type="InterPro" id="IPR017328">
    <property type="entry name" value="Sirtuin_class_I"/>
</dbReference>
<feature type="binding site" evidence="10 11">
    <location>
        <position position="170"/>
    </location>
    <ligand>
        <name>Zn(2+)</name>
        <dbReference type="ChEBI" id="CHEBI:29105"/>
    </ligand>
</feature>
<dbReference type="PROSITE" id="PS50305">
    <property type="entry name" value="SIRTUIN"/>
    <property type="match status" value="1"/>
</dbReference>
<keyword evidence="4 7" id="KW-0479">Metal-binding</keyword>
<evidence type="ECO:0000256" key="5">
    <source>
        <dbReference type="ARBA" id="ARBA00022833"/>
    </source>
</evidence>
<dbReference type="Pfam" id="PF02146">
    <property type="entry name" value="SIR2"/>
    <property type="match status" value="1"/>
</dbReference>
<dbReference type="GO" id="GO:0008270">
    <property type="term" value="F:zinc ion binding"/>
    <property type="evidence" value="ECO:0007669"/>
    <property type="project" value="UniProtKB-UniRule"/>
</dbReference>
<evidence type="ECO:0000259" key="12">
    <source>
        <dbReference type="PROSITE" id="PS50305"/>
    </source>
</evidence>
<evidence type="ECO:0000256" key="11">
    <source>
        <dbReference type="PROSITE-ProRule" id="PRU00236"/>
    </source>
</evidence>
<evidence type="ECO:0000256" key="7">
    <source>
        <dbReference type="PIRNR" id="PIRNR037938"/>
    </source>
</evidence>
<dbReference type="InterPro" id="IPR026591">
    <property type="entry name" value="Sirtuin_cat_small_dom_sf"/>
</dbReference>
<dbReference type="OrthoDB" id="420264at2759"/>
<dbReference type="InterPro" id="IPR003000">
    <property type="entry name" value="Sirtuin"/>
</dbReference>
<dbReference type="InterPro" id="IPR050134">
    <property type="entry name" value="NAD-dep_sirtuin_deacylases"/>
</dbReference>
<dbReference type="AlphaFoldDB" id="A0A376B185"/>
<evidence type="ECO:0000313" key="14">
    <source>
        <dbReference type="Proteomes" id="UP000262825"/>
    </source>
</evidence>
<feature type="binding site" evidence="9">
    <location>
        <begin position="36"/>
        <end position="38"/>
    </location>
    <ligand>
        <name>NAD(+)</name>
        <dbReference type="ChEBI" id="CHEBI:57540"/>
    </ligand>
</feature>
<reference evidence="14" key="1">
    <citation type="submission" date="2018-06" db="EMBL/GenBank/DDBJ databases">
        <authorList>
            <person name="Guldener U."/>
        </authorList>
    </citation>
    <scope>NUCLEOTIDE SEQUENCE [LARGE SCALE GENOMIC DNA]</scope>
    <source>
        <strain evidence="14">UTAD17</strain>
    </source>
</reference>
<dbReference type="PIRSF" id="PIRSF037938">
    <property type="entry name" value="SIR2_euk"/>
    <property type="match status" value="1"/>
</dbReference>
<comment type="catalytic activity">
    <reaction evidence="7">
        <text>N(6)-acetyl-L-lysyl-[protein] + NAD(+) + H2O = 2''-O-acetyl-ADP-D-ribose + nicotinamide + L-lysyl-[protein]</text>
        <dbReference type="Rhea" id="RHEA:43636"/>
        <dbReference type="Rhea" id="RHEA-COMP:9752"/>
        <dbReference type="Rhea" id="RHEA-COMP:10731"/>
        <dbReference type="ChEBI" id="CHEBI:15377"/>
        <dbReference type="ChEBI" id="CHEBI:17154"/>
        <dbReference type="ChEBI" id="CHEBI:29969"/>
        <dbReference type="ChEBI" id="CHEBI:57540"/>
        <dbReference type="ChEBI" id="CHEBI:61930"/>
        <dbReference type="ChEBI" id="CHEBI:83767"/>
        <dbReference type="EC" id="2.3.1.286"/>
    </reaction>
</comment>
<comment type="similarity">
    <text evidence="1 7">Belongs to the sirtuin family. Class I subfamily.</text>
</comment>
<evidence type="ECO:0000256" key="9">
    <source>
        <dbReference type="PIRSR" id="PIRSR037938-2"/>
    </source>
</evidence>
<evidence type="ECO:0000256" key="1">
    <source>
        <dbReference type="ARBA" id="ARBA00006924"/>
    </source>
</evidence>
<comment type="cofactor">
    <cofactor evidence="10">
        <name>Zn(2+)</name>
        <dbReference type="ChEBI" id="CHEBI:29105"/>
    </cofactor>
    <text evidence="10">Binds 1 zinc ion per subunit.</text>
</comment>
<dbReference type="GO" id="GO:0017136">
    <property type="term" value="F:histone deacetylase activity, NAD-dependent"/>
    <property type="evidence" value="ECO:0007669"/>
    <property type="project" value="InterPro"/>
</dbReference>
<evidence type="ECO:0000256" key="3">
    <source>
        <dbReference type="ARBA" id="ARBA00022679"/>
    </source>
</evidence>
<feature type="binding site" evidence="9">
    <location>
        <begin position="26"/>
        <end position="30"/>
    </location>
    <ligand>
        <name>NAD(+)</name>
        <dbReference type="ChEBI" id="CHEBI:57540"/>
    </ligand>
</feature>
<dbReference type="EMBL" id="UFAJ01000012">
    <property type="protein sequence ID" value="SSD58427.1"/>
    <property type="molecule type" value="Genomic_DNA"/>
</dbReference>
<sequence length="334" mass="37741">MKKSIKQLSSILKENPNSKVIFMVGAGISTSCGIPDFRSPKTGLYHNLSKLNLPYAEAVFDIDFFKNNPVPFYILAKELYPGNFKPSKFHYFMKLMEDKNRLHRVYTQNIDTLEREAGISGEKIIEAHGSFASNHCINCNERYELEIFKEKVTNFEEGPGKHDFAKCRKCVDGLIKPNIVFFGENLPSSFFTSLDYDRKLLEKNSDDYIVIFAGTSLAVYPFCSSAAAVPEMATRSLVNKELVGNFKKEPRDSDIVILENCDSVVEELARELGWLEDLEKLISGSDDVKADALEELAADIEKNLTLDEVNITPLTQRDSAKHNNIELQSDTVNR</sequence>
<dbReference type="SUPFAM" id="SSF52467">
    <property type="entry name" value="DHS-like NAD/FAD-binding domain"/>
    <property type="match status" value="1"/>
</dbReference>
<keyword evidence="3 7" id="KW-0808">Transferase</keyword>
<feature type="binding site" evidence="9">
    <location>
        <begin position="108"/>
        <end position="111"/>
    </location>
    <ligand>
        <name>NAD(+)</name>
        <dbReference type="ChEBI" id="CHEBI:57540"/>
    </ligand>
</feature>
<evidence type="ECO:0000256" key="6">
    <source>
        <dbReference type="ARBA" id="ARBA00023027"/>
    </source>
</evidence>
<protein>
    <recommendedName>
        <fullName evidence="7">NAD-dependent protein deacetylase</fullName>
        <ecNumber evidence="7">2.3.1.286</ecNumber>
    </recommendedName>
</protein>
<gene>
    <name evidence="13" type="ORF">SCODWIG_00188</name>
</gene>
<name>A0A376B185_9ASCO</name>
<evidence type="ECO:0000256" key="4">
    <source>
        <dbReference type="ARBA" id="ARBA00022723"/>
    </source>
</evidence>
<feature type="domain" description="Deacetylase sirtuin-type" evidence="12">
    <location>
        <begin position="1"/>
        <end position="275"/>
    </location>
</feature>
<evidence type="ECO:0000256" key="8">
    <source>
        <dbReference type="PIRSR" id="PIRSR037938-1"/>
    </source>
</evidence>
<dbReference type="VEuPathDB" id="FungiDB:SCODWIG_00188"/>
<dbReference type="PROSITE" id="PS51257">
    <property type="entry name" value="PROKAR_LIPOPROTEIN"/>
    <property type="match status" value="1"/>
</dbReference>
<keyword evidence="5 7" id="KW-0862">Zinc</keyword>
<feature type="active site" description="Proton acceptor" evidence="8 11">
    <location>
        <position position="128"/>
    </location>
</feature>
<evidence type="ECO:0000256" key="10">
    <source>
        <dbReference type="PIRSR" id="PIRSR037938-3"/>
    </source>
</evidence>
<dbReference type="InterPro" id="IPR026590">
    <property type="entry name" value="Ssirtuin_cat_dom"/>
</dbReference>
<evidence type="ECO:0000256" key="2">
    <source>
        <dbReference type="ARBA" id="ARBA00022491"/>
    </source>
</evidence>
<feature type="binding site" evidence="10 11">
    <location>
        <position position="139"/>
    </location>
    <ligand>
        <name>Zn(2+)</name>
        <dbReference type="ChEBI" id="CHEBI:29105"/>
    </ligand>
</feature>
<dbReference type="GO" id="GO:0070403">
    <property type="term" value="F:NAD+ binding"/>
    <property type="evidence" value="ECO:0007669"/>
    <property type="project" value="UniProtKB-UniRule"/>
</dbReference>
<dbReference type="EC" id="2.3.1.286" evidence="7"/>
<feature type="binding site" evidence="9">
    <location>
        <begin position="239"/>
        <end position="241"/>
    </location>
    <ligand>
        <name>NAD(+)</name>
        <dbReference type="ChEBI" id="CHEBI:57540"/>
    </ligand>
</feature>
<keyword evidence="6 7" id="KW-0520">NAD</keyword>
<feature type="binding site" evidence="10 11">
    <location>
        <position position="167"/>
    </location>
    <ligand>
        <name>Zn(2+)</name>
        <dbReference type="ChEBI" id="CHEBI:29105"/>
    </ligand>
</feature>
<dbReference type="Gene3D" id="3.40.50.1220">
    <property type="entry name" value="TPP-binding domain"/>
    <property type="match status" value="1"/>
</dbReference>
<keyword evidence="2" id="KW-0678">Repressor</keyword>
<organism evidence="13 14">
    <name type="scientific">Saccharomycodes ludwigii</name>
    <dbReference type="NCBI Taxonomy" id="36035"/>
    <lineage>
        <taxon>Eukaryota</taxon>
        <taxon>Fungi</taxon>
        <taxon>Dikarya</taxon>
        <taxon>Ascomycota</taxon>
        <taxon>Saccharomycotina</taxon>
        <taxon>Saccharomycetes</taxon>
        <taxon>Saccharomycodales</taxon>
        <taxon>Saccharomycodaceae</taxon>
        <taxon>Saccharomycodes</taxon>
    </lineage>
</organism>
<feature type="binding site" evidence="9">
    <location>
        <begin position="215"/>
        <end position="216"/>
    </location>
    <ligand>
        <name>NAD(+)</name>
        <dbReference type="ChEBI" id="CHEBI:57540"/>
    </ligand>
</feature>
<evidence type="ECO:0000313" key="13">
    <source>
        <dbReference type="EMBL" id="SSD58427.1"/>
    </source>
</evidence>
<dbReference type="GO" id="GO:0005634">
    <property type="term" value="C:nucleus"/>
    <property type="evidence" value="ECO:0007669"/>
    <property type="project" value="TreeGrafter"/>
</dbReference>
<proteinExistence type="inferred from homology"/>
<dbReference type="Proteomes" id="UP000262825">
    <property type="component" value="Unassembled WGS sequence"/>
</dbReference>
<dbReference type="InterPro" id="IPR029035">
    <property type="entry name" value="DHS-like_NAD/FAD-binding_dom"/>
</dbReference>
<dbReference type="PANTHER" id="PTHR11085:SF6">
    <property type="entry name" value="NAD-DEPENDENT PROTEIN DEACETYLASE SIRTUIN-2"/>
    <property type="match status" value="1"/>
</dbReference>
<accession>A0A376B185</accession>
<keyword evidence="14" id="KW-1185">Reference proteome</keyword>
<feature type="binding site" evidence="10 11">
    <location>
        <position position="136"/>
    </location>
    <ligand>
        <name>Zn(2+)</name>
        <dbReference type="ChEBI" id="CHEBI:29105"/>
    </ligand>
</feature>
<feature type="binding site" evidence="9">
    <location>
        <position position="261"/>
    </location>
    <ligand>
        <name>NAD(+)</name>
        <dbReference type="ChEBI" id="CHEBI:57540"/>
    </ligand>
</feature>